<evidence type="ECO:0000313" key="2">
    <source>
        <dbReference type="EMBL" id="OLL26327.1"/>
    </source>
</evidence>
<gene>
    <name evidence="2" type="ORF">NEOLI_000404</name>
</gene>
<protein>
    <submittedName>
        <fullName evidence="2">Uncharacterized protein</fullName>
    </submittedName>
</protein>
<proteinExistence type="predicted"/>
<dbReference type="Proteomes" id="UP000186594">
    <property type="component" value="Unassembled WGS sequence"/>
</dbReference>
<evidence type="ECO:0000256" key="1">
    <source>
        <dbReference type="SAM" id="MobiDB-lite"/>
    </source>
</evidence>
<feature type="compositionally biased region" description="Polar residues" evidence="1">
    <location>
        <begin position="599"/>
        <end position="619"/>
    </location>
</feature>
<accession>A0A1U7LUI5</accession>
<name>A0A1U7LUI5_NEOID</name>
<comment type="caution">
    <text evidence="2">The sequence shown here is derived from an EMBL/GenBank/DDBJ whole genome shotgun (WGS) entry which is preliminary data.</text>
</comment>
<evidence type="ECO:0000313" key="3">
    <source>
        <dbReference type="Proteomes" id="UP000186594"/>
    </source>
</evidence>
<dbReference type="EMBL" id="LXFE01000206">
    <property type="protein sequence ID" value="OLL26327.1"/>
    <property type="molecule type" value="Genomic_DNA"/>
</dbReference>
<reference evidence="2 3" key="1">
    <citation type="submission" date="2016-04" db="EMBL/GenBank/DDBJ databases">
        <title>Evolutionary innovation and constraint leading to complex multicellularity in the Ascomycota.</title>
        <authorList>
            <person name="Cisse O."/>
            <person name="Nguyen A."/>
            <person name="Hewitt D.A."/>
            <person name="Jedd G."/>
            <person name="Stajich J.E."/>
        </authorList>
    </citation>
    <scope>NUCLEOTIDE SEQUENCE [LARGE SCALE GENOMIC DNA]</scope>
    <source>
        <strain evidence="2 3">DAH-3</strain>
    </source>
</reference>
<dbReference type="AlphaFoldDB" id="A0A1U7LUI5"/>
<feature type="region of interest" description="Disordered" evidence="1">
    <location>
        <begin position="599"/>
        <end position="632"/>
    </location>
</feature>
<sequence length="720" mass="79958">MPSMPSLFHHPQHPFTEDHMAGVDHSKFTDKLENTALDEKLSEQRHLWTEPMVRPKPLDPISSPRRAFSAPCSTSLGKSQSVFSFDAFPFTRAQSPCVQLVKPLHRAKDEEYPLFGDQMNHLMDILDEDLNSETLFSSCTTPEIHQSFNRNQTNGRQRSLVSIFSDETPSKTTVETCESLLRKSKSITRMENNQSSEENAVCLSPFGLSHPPRFRFAKAILHGPTPASASSSLVVRTWFESIQQRLPPIFDRLGHTVLSTGTPHCLIELRTLKCYGLEKWIIPTKEPEVVDGLESLGRILLAVLLPNAPTLGASKNYIDAKVAKLMIEFVVVEDLSLPNFEGHHVGCLLGNSAFAKFRCEISFVRRSFRIESCKVDVPFARSQPARNNLPKRIIESVTPTELPEAEVVLLKRQPKPPIETEPLEGDADVHSSDLFNPAIDLDGSACIADQSMEATQFEDSHSLSPSPVEYDSSCYQNIGSTMSNRSVTSLEATTRCTSPESLPDTLNRESTVMLKPCKASYSLLPTSQPQRKDPERRVTFQQSLQDSDLLADPQTSSKYQSCRSIPETKLVKSLKSPASVYKPLKSTATIFIPRSTSSSIAHTETQHNSQSTSPLSGATSPWIKSATTSREKSPTVAEVVAGKCRLKSAENEVSQRRAMKVLKSHRSKNPLEVERPDTQQPEPKITGPGLKGLKSMNSLPRNVGEYKPRSKSIAGAFHWI</sequence>
<feature type="region of interest" description="Disordered" evidence="1">
    <location>
        <begin position="663"/>
        <end position="708"/>
    </location>
</feature>
<feature type="region of interest" description="Disordered" evidence="1">
    <location>
        <begin position="523"/>
        <end position="561"/>
    </location>
</feature>
<organism evidence="2 3">
    <name type="scientific">Neolecta irregularis (strain DAH-3)</name>
    <dbReference type="NCBI Taxonomy" id="1198029"/>
    <lineage>
        <taxon>Eukaryota</taxon>
        <taxon>Fungi</taxon>
        <taxon>Dikarya</taxon>
        <taxon>Ascomycota</taxon>
        <taxon>Taphrinomycotina</taxon>
        <taxon>Neolectales</taxon>
        <taxon>Neolectaceae</taxon>
        <taxon>Neolecta</taxon>
    </lineage>
</organism>
<keyword evidence="3" id="KW-1185">Reference proteome</keyword>